<gene>
    <name evidence="1" type="ORF">Hsar01_01282</name>
</gene>
<keyword evidence="2" id="KW-1185">Reference proteome</keyword>
<name>A0ABP9UL17_9BACT</name>
<comment type="caution">
    <text evidence="1">The sequence shown here is derived from an EMBL/GenBank/DDBJ whole genome shotgun (WGS) entry which is preliminary data.</text>
</comment>
<reference evidence="1 2" key="1">
    <citation type="submission" date="2024-02" db="EMBL/GenBank/DDBJ databases">
        <title>Haloferula sargassicola NBRC 104335.</title>
        <authorList>
            <person name="Ichikawa N."/>
            <person name="Katano-Makiyama Y."/>
            <person name="Hidaka K."/>
        </authorList>
    </citation>
    <scope>NUCLEOTIDE SEQUENCE [LARGE SCALE GENOMIC DNA]</scope>
    <source>
        <strain evidence="1 2">NBRC 104335</strain>
    </source>
</reference>
<proteinExistence type="predicted"/>
<dbReference type="RefSeq" id="WP_353566214.1">
    <property type="nucleotide sequence ID" value="NZ_BAABRI010000006.1"/>
</dbReference>
<dbReference type="EMBL" id="BAABRI010000006">
    <property type="protein sequence ID" value="GAA5482067.1"/>
    <property type="molecule type" value="Genomic_DNA"/>
</dbReference>
<sequence>MYAPVMAQVEGASHYTSEELGKWVLIAIAVLGGLKMLKDMAVKKPPVKLDDPVLVQLQEEFARRSELERLDGDLRHLRSELKGDFKEIKEMIRGAVDKVDEYAERSYRARKEIHREVNGQGQRLSSAERGLAEQKERINGISDLVRENAARCVAAKES</sequence>
<evidence type="ECO:0000313" key="1">
    <source>
        <dbReference type="EMBL" id="GAA5482067.1"/>
    </source>
</evidence>
<organism evidence="1 2">
    <name type="scientific">Haloferula sargassicola</name>
    <dbReference type="NCBI Taxonomy" id="490096"/>
    <lineage>
        <taxon>Bacteria</taxon>
        <taxon>Pseudomonadati</taxon>
        <taxon>Verrucomicrobiota</taxon>
        <taxon>Verrucomicrobiia</taxon>
        <taxon>Verrucomicrobiales</taxon>
        <taxon>Verrucomicrobiaceae</taxon>
        <taxon>Haloferula</taxon>
    </lineage>
</organism>
<protein>
    <submittedName>
        <fullName evidence="1">Uncharacterized protein</fullName>
    </submittedName>
</protein>
<accession>A0ABP9UL17</accession>
<evidence type="ECO:0000313" key="2">
    <source>
        <dbReference type="Proteomes" id="UP001476282"/>
    </source>
</evidence>
<dbReference type="Proteomes" id="UP001476282">
    <property type="component" value="Unassembled WGS sequence"/>
</dbReference>